<accession>A0A037ZHL1</accession>
<dbReference type="InterPro" id="IPR010865">
    <property type="entry name" value="DUF1499"/>
</dbReference>
<gene>
    <name evidence="1" type="ORF">ACMU_13120</name>
</gene>
<evidence type="ECO:0008006" key="3">
    <source>
        <dbReference type="Google" id="ProtNLM"/>
    </source>
</evidence>
<sequence length="142" mass="15807">MKTLTILALIALLAAMAWVRLYKIDAEKWHKRPELRDVGEYPAPGGFAAVLNSADPAIQDLARLAALIQDTPRTVGLAGSLEDRHLSFVTRSTFWGFPDVTNIALIDDRLVIEGHLVLGRSDLGVNRNRIQNWLQALRQARV</sequence>
<dbReference type="Pfam" id="PF07386">
    <property type="entry name" value="DUF1499"/>
    <property type="match status" value="1"/>
</dbReference>
<dbReference type="Proteomes" id="UP000026249">
    <property type="component" value="Unassembled WGS sequence"/>
</dbReference>
<dbReference type="OrthoDB" id="8479024at2"/>
<name>A0A037ZHL1_9RHOB</name>
<evidence type="ECO:0000313" key="1">
    <source>
        <dbReference type="EMBL" id="KAJ55628.1"/>
    </source>
</evidence>
<organism evidence="1 2">
    <name type="scientific">Actibacterium mucosum KCTC 23349</name>
    <dbReference type="NCBI Taxonomy" id="1454373"/>
    <lineage>
        <taxon>Bacteria</taxon>
        <taxon>Pseudomonadati</taxon>
        <taxon>Pseudomonadota</taxon>
        <taxon>Alphaproteobacteria</taxon>
        <taxon>Rhodobacterales</taxon>
        <taxon>Roseobacteraceae</taxon>
        <taxon>Actibacterium</taxon>
    </lineage>
</organism>
<dbReference type="EMBL" id="JFKE01000004">
    <property type="protein sequence ID" value="KAJ55628.1"/>
    <property type="molecule type" value="Genomic_DNA"/>
</dbReference>
<keyword evidence="2" id="KW-1185">Reference proteome</keyword>
<evidence type="ECO:0000313" key="2">
    <source>
        <dbReference type="Proteomes" id="UP000026249"/>
    </source>
</evidence>
<reference evidence="1 2" key="1">
    <citation type="submission" date="2014-03" db="EMBL/GenBank/DDBJ databases">
        <title>Draft Genome Sequence of Actibacterium mucosum KCTC 23349, a Marine Alphaproteobacterium with Complex Ionic Requirements Isolated from Mediterranean Seawater at Malvarrosa Beach, Valencia, Spain.</title>
        <authorList>
            <person name="Arahal D.R."/>
            <person name="Shao Z."/>
            <person name="Lai Q."/>
            <person name="Pujalte M.J."/>
        </authorList>
    </citation>
    <scope>NUCLEOTIDE SEQUENCE [LARGE SCALE GENOMIC DNA]</scope>
    <source>
        <strain evidence="1 2">KCTC 23349</strain>
    </source>
</reference>
<dbReference type="AlphaFoldDB" id="A0A037ZHL1"/>
<protein>
    <recommendedName>
        <fullName evidence="3">DUF1499 domain-containing protein</fullName>
    </recommendedName>
</protein>
<proteinExistence type="predicted"/>
<dbReference type="STRING" id="1454373.ACMU_13120"/>
<dbReference type="RefSeq" id="WP_035259498.1">
    <property type="nucleotide sequence ID" value="NZ_JFKE01000004.1"/>
</dbReference>
<comment type="caution">
    <text evidence="1">The sequence shown here is derived from an EMBL/GenBank/DDBJ whole genome shotgun (WGS) entry which is preliminary data.</text>
</comment>